<dbReference type="Gene3D" id="3.40.50.300">
    <property type="entry name" value="P-loop containing nucleotide triphosphate hydrolases"/>
    <property type="match status" value="1"/>
</dbReference>
<name>A0A6N7XFP4_9FIRM</name>
<evidence type="ECO:0000313" key="2">
    <source>
        <dbReference type="EMBL" id="MST70038.1"/>
    </source>
</evidence>
<dbReference type="RefSeq" id="WP_154553599.1">
    <property type="nucleotide sequence ID" value="NZ_VUNA01000002.1"/>
</dbReference>
<sequence>MEKKRFMVVSGFLGAGKTTTMVALTEYINSTGKSAAIIANDLGANYIIDAEYSGRQNVEVTPIGGNCICYIPDTLIERIERLNKQNPRDIVMSDIPGCGIGALDHVYGNLDKNHKDEFTLAPFTVVTDPERLRMIMPEKADIHLPEELKFLLAAQLKEADCVVLNKIDLMTDEEVDRYVKFLEEACPGIPVFAISAKEKKGLEPLVDYLLSAESRVNITDIGYGGPEFISAEKTMSWFNRNVFITSKDGSEFDGNRLVDDLIDEIRDGLIANKRNVPHLKAFAVGKDQDYAKFSLIGVDYDIIHDQELQEKTDKLRLVVNARAVCESDLLLDIVDDAFDAIADKYDVKIKLFFNECFGMMDEGRN</sequence>
<protein>
    <submittedName>
        <fullName evidence="2">GTPase (G3E family)</fullName>
    </submittedName>
</protein>
<dbReference type="InterPro" id="IPR051316">
    <property type="entry name" value="Zinc-reg_GTPase_activator"/>
</dbReference>
<proteinExistence type="predicted"/>
<evidence type="ECO:0000313" key="3">
    <source>
        <dbReference type="Proteomes" id="UP000469424"/>
    </source>
</evidence>
<dbReference type="SUPFAM" id="SSF52540">
    <property type="entry name" value="P-loop containing nucleoside triphosphate hydrolases"/>
    <property type="match status" value="1"/>
</dbReference>
<keyword evidence="3" id="KW-1185">Reference proteome</keyword>
<dbReference type="GO" id="GO:0005737">
    <property type="term" value="C:cytoplasm"/>
    <property type="evidence" value="ECO:0007669"/>
    <property type="project" value="TreeGrafter"/>
</dbReference>
<dbReference type="Proteomes" id="UP000469424">
    <property type="component" value="Unassembled WGS sequence"/>
</dbReference>
<gene>
    <name evidence="2" type="ORF">FYJ65_01570</name>
</gene>
<dbReference type="AlphaFoldDB" id="A0A6N7XFP4"/>
<accession>A0A6N7XFP4</accession>
<reference evidence="2 3" key="1">
    <citation type="submission" date="2019-08" db="EMBL/GenBank/DDBJ databases">
        <title>In-depth cultivation of the pig gut microbiome towards novel bacterial diversity and tailored functional studies.</title>
        <authorList>
            <person name="Wylensek D."/>
            <person name="Hitch T.C.A."/>
            <person name="Clavel T."/>
        </authorList>
    </citation>
    <scope>NUCLEOTIDE SEQUENCE [LARGE SCALE GENOMIC DNA]</scope>
    <source>
        <strain evidence="2 3">WCA-MUC-591-APC-4B</strain>
    </source>
</reference>
<dbReference type="PANTHER" id="PTHR13748">
    <property type="entry name" value="COBW-RELATED"/>
    <property type="match status" value="1"/>
</dbReference>
<organism evidence="2 3">
    <name type="scientific">Mogibacterium kristiansenii</name>
    <dbReference type="NCBI Taxonomy" id="2606708"/>
    <lineage>
        <taxon>Bacteria</taxon>
        <taxon>Bacillati</taxon>
        <taxon>Bacillota</taxon>
        <taxon>Clostridia</taxon>
        <taxon>Peptostreptococcales</taxon>
        <taxon>Anaerovoracaceae</taxon>
        <taxon>Mogibacterium</taxon>
    </lineage>
</organism>
<dbReference type="InterPro" id="IPR003495">
    <property type="entry name" value="CobW/HypB/UreG_nucleotide-bd"/>
</dbReference>
<dbReference type="InterPro" id="IPR027417">
    <property type="entry name" value="P-loop_NTPase"/>
</dbReference>
<dbReference type="Pfam" id="PF02492">
    <property type="entry name" value="cobW"/>
    <property type="match status" value="1"/>
</dbReference>
<evidence type="ECO:0000259" key="1">
    <source>
        <dbReference type="Pfam" id="PF02492"/>
    </source>
</evidence>
<dbReference type="PANTHER" id="PTHR13748:SF62">
    <property type="entry name" value="COBW DOMAIN-CONTAINING PROTEIN"/>
    <property type="match status" value="1"/>
</dbReference>
<feature type="domain" description="CobW/HypB/UreG nucleotide-binding" evidence="1">
    <location>
        <begin position="7"/>
        <end position="191"/>
    </location>
</feature>
<dbReference type="EMBL" id="VUNA01000002">
    <property type="protein sequence ID" value="MST70038.1"/>
    <property type="molecule type" value="Genomic_DNA"/>
</dbReference>
<comment type="caution">
    <text evidence="2">The sequence shown here is derived from an EMBL/GenBank/DDBJ whole genome shotgun (WGS) entry which is preliminary data.</text>
</comment>